<keyword evidence="1" id="KW-0378">Hydrolase</keyword>
<keyword evidence="3" id="KW-0472">Membrane</keyword>
<comment type="caution">
    <text evidence="6">The sequence shown here is derived from an EMBL/GenBank/DDBJ whole genome shotgun (WGS) entry which is preliminary data.</text>
</comment>
<dbReference type="PRINTS" id="PR00412">
    <property type="entry name" value="EPOXHYDRLASE"/>
</dbReference>
<comment type="similarity">
    <text evidence="2">Belongs to the AB hydrolase superfamily. Epoxide hydrolase family.</text>
</comment>
<protein>
    <recommendedName>
        <fullName evidence="4">AB hydrolase-1 domain-containing protein</fullName>
    </recommendedName>
</protein>
<evidence type="ECO:0000313" key="6">
    <source>
        <dbReference type="EMBL" id="KAF0975551.1"/>
    </source>
</evidence>
<gene>
    <name evidence="6" type="ORF">FDP41_005545</name>
    <name evidence="5" type="ORF">FDP41_010121</name>
</gene>
<dbReference type="VEuPathDB" id="AmoebaDB:FDP41_010121"/>
<dbReference type="InterPro" id="IPR000073">
    <property type="entry name" value="AB_hydrolase_1"/>
</dbReference>
<dbReference type="Pfam" id="PF00561">
    <property type="entry name" value="Abhydrolase_1"/>
    <property type="match status" value="1"/>
</dbReference>
<organism evidence="6 7">
    <name type="scientific">Naegleria fowleri</name>
    <name type="common">Brain eating amoeba</name>
    <dbReference type="NCBI Taxonomy" id="5763"/>
    <lineage>
        <taxon>Eukaryota</taxon>
        <taxon>Discoba</taxon>
        <taxon>Heterolobosea</taxon>
        <taxon>Tetramitia</taxon>
        <taxon>Eutetramitia</taxon>
        <taxon>Vahlkampfiidae</taxon>
        <taxon>Naegleria</taxon>
    </lineage>
</organism>
<reference evidence="6 7" key="1">
    <citation type="journal article" date="2019" name="Sci. Rep.">
        <title>Nanopore sequencing improves the draft genome of the human pathogenic amoeba Naegleria fowleri.</title>
        <authorList>
            <person name="Liechti N."/>
            <person name="Schurch N."/>
            <person name="Bruggmann R."/>
            <person name="Wittwer M."/>
        </authorList>
    </citation>
    <scope>NUCLEOTIDE SEQUENCE [LARGE SCALE GENOMIC DNA]</scope>
    <source>
        <strain evidence="6 7">ATCC 30894</strain>
    </source>
</reference>
<dbReference type="AlphaFoldDB" id="A0A6A5BML1"/>
<accession>A0A6A5BML1</accession>
<dbReference type="GeneID" id="68112763"/>
<dbReference type="SUPFAM" id="SSF53474">
    <property type="entry name" value="alpha/beta-Hydrolases"/>
    <property type="match status" value="1"/>
</dbReference>
<dbReference type="GO" id="GO:0016787">
    <property type="term" value="F:hydrolase activity"/>
    <property type="evidence" value="ECO:0007669"/>
    <property type="project" value="UniProtKB-KW"/>
</dbReference>
<feature type="domain" description="AB hydrolase-1" evidence="4">
    <location>
        <begin position="79"/>
        <end position="376"/>
    </location>
</feature>
<dbReference type="VEuPathDB" id="AmoebaDB:FDP41_005545"/>
<evidence type="ECO:0000313" key="5">
    <source>
        <dbReference type="EMBL" id="KAF0971592.1"/>
    </source>
</evidence>
<sequence>MSLCGLVTRTLLSAVAVIILYYQINSMRNVVQVKDLFKNPTSENTHNYQQFPRKLIPSNGITMDVVVLEKPTTTNTKNPLVLFLHGFPQTATTAWYFQLLHFMKNDYQFGSKSYTVMAPDLRGYNRTEKPDVNNLANYDIGELVHDIKGLIDGYYGNDEAKPNNRKAIVVAHDWGAIIAWSLASTYPQVLEKLIILNVPHPNTLSGPITTLPVSRIFAQMRKSWYIFFMQLGFSIPEEYFSREGFRKLSFAFADLAKQNILSIEDYHYIVNAWSQPNCMQAMIAYYRALLTGKVSNYVKMKLLGMKDQRRYPMVGNTLDGPIENQTVKVPTLILWGKDDIALIEETADLSFKYYVDESVKSKSKLLKLDAGHFVMLQIPKQINEEIEKFIVD</sequence>
<evidence type="ECO:0000256" key="2">
    <source>
        <dbReference type="ARBA" id="ARBA00038334"/>
    </source>
</evidence>
<dbReference type="VEuPathDB" id="AmoebaDB:NF0127010"/>
<dbReference type="Gene3D" id="3.40.50.1820">
    <property type="entry name" value="alpha/beta hydrolase"/>
    <property type="match status" value="1"/>
</dbReference>
<evidence type="ECO:0000313" key="7">
    <source>
        <dbReference type="Proteomes" id="UP000444721"/>
    </source>
</evidence>
<dbReference type="VEuPathDB" id="AmoebaDB:NfTy_067080"/>
<dbReference type="OMA" id="YRWMVRS"/>
<dbReference type="EMBL" id="VFQX01000075">
    <property type="protein sequence ID" value="KAF0971592.1"/>
    <property type="molecule type" value="Genomic_DNA"/>
</dbReference>
<evidence type="ECO:0000256" key="1">
    <source>
        <dbReference type="ARBA" id="ARBA00022801"/>
    </source>
</evidence>
<dbReference type="OrthoDB" id="408373at2759"/>
<proteinExistence type="inferred from homology"/>
<keyword evidence="7" id="KW-1185">Reference proteome</keyword>
<dbReference type="EMBL" id="VFQX01000044">
    <property type="protein sequence ID" value="KAF0975551.1"/>
    <property type="molecule type" value="Genomic_DNA"/>
</dbReference>
<dbReference type="InterPro" id="IPR000639">
    <property type="entry name" value="Epox_hydrolase-like"/>
</dbReference>
<evidence type="ECO:0000259" key="4">
    <source>
        <dbReference type="Pfam" id="PF00561"/>
    </source>
</evidence>
<dbReference type="InterPro" id="IPR029058">
    <property type="entry name" value="AB_hydrolase_fold"/>
</dbReference>
<dbReference type="PANTHER" id="PTHR43329">
    <property type="entry name" value="EPOXIDE HYDROLASE"/>
    <property type="match status" value="1"/>
</dbReference>
<name>A0A6A5BML1_NAEFO</name>
<dbReference type="RefSeq" id="XP_044560264.1">
    <property type="nucleotide sequence ID" value="XM_044709081.1"/>
</dbReference>
<keyword evidence="3" id="KW-1133">Transmembrane helix</keyword>
<evidence type="ECO:0000256" key="3">
    <source>
        <dbReference type="SAM" id="Phobius"/>
    </source>
</evidence>
<feature type="transmembrane region" description="Helical" evidence="3">
    <location>
        <begin position="6"/>
        <end position="24"/>
    </location>
</feature>
<keyword evidence="3" id="KW-0812">Transmembrane</keyword>
<dbReference type="Proteomes" id="UP000444721">
    <property type="component" value="Unassembled WGS sequence"/>
</dbReference>